<proteinExistence type="predicted"/>
<dbReference type="AlphaFoldDB" id="A0A1F6U684"/>
<dbReference type="EMBL" id="MFTC01000004">
    <property type="protein sequence ID" value="OGI52852.1"/>
    <property type="molecule type" value="Genomic_DNA"/>
</dbReference>
<keyword evidence="2" id="KW-0472">Membrane</keyword>
<dbReference type="InterPro" id="IPR031982">
    <property type="entry name" value="PilE-like"/>
</dbReference>
<dbReference type="Pfam" id="PF16732">
    <property type="entry name" value="ComP_DUS"/>
    <property type="match status" value="1"/>
</dbReference>
<evidence type="ECO:0008006" key="5">
    <source>
        <dbReference type="Google" id="ProtNLM"/>
    </source>
</evidence>
<dbReference type="InterPro" id="IPR045584">
    <property type="entry name" value="Pilin-like"/>
</dbReference>
<feature type="region of interest" description="Disordered" evidence="1">
    <location>
        <begin position="126"/>
        <end position="169"/>
    </location>
</feature>
<dbReference type="NCBIfam" id="TIGR02532">
    <property type="entry name" value="IV_pilin_GFxxxE"/>
    <property type="match status" value="1"/>
</dbReference>
<accession>A0A1F6U684</accession>
<evidence type="ECO:0000256" key="2">
    <source>
        <dbReference type="SAM" id="Phobius"/>
    </source>
</evidence>
<keyword evidence="2" id="KW-1133">Transmembrane helix</keyword>
<comment type="caution">
    <text evidence="3">The sequence shown here is derived from an EMBL/GenBank/DDBJ whole genome shotgun (WGS) entry which is preliminary data.</text>
</comment>
<name>A0A1F6U684_9PROT</name>
<dbReference type="Gene3D" id="3.30.700.10">
    <property type="entry name" value="Glycoprotein, Type 4 Pilin"/>
    <property type="match status" value="1"/>
</dbReference>
<gene>
    <name evidence="3" type="ORF">A3A87_06640</name>
</gene>
<dbReference type="InterPro" id="IPR012902">
    <property type="entry name" value="N_methyl_site"/>
</dbReference>
<dbReference type="Proteomes" id="UP000179037">
    <property type="component" value="Unassembled WGS sequence"/>
</dbReference>
<sequence length="169" mass="18051">MKQLRLYGFTLIELMITVVIIGILAAIAYPGYTKYMVQTRRSDAQIALTNAAAQQEKFYSDCSTYAGTLTGARNCAAGVLGLAAAAPVLSPDLHYELTLVTPTASAGACPITTCFTLQANPNGAGVTGRQANNGRLRITSRGEKSWDRANTNAPNDTTQGPYLNKWSDK</sequence>
<organism evidence="3 4">
    <name type="scientific">Candidatus Muproteobacteria bacterium RIFCSPLOWO2_01_FULL_60_18</name>
    <dbReference type="NCBI Taxonomy" id="1817768"/>
    <lineage>
        <taxon>Bacteria</taxon>
        <taxon>Pseudomonadati</taxon>
        <taxon>Pseudomonadota</taxon>
        <taxon>Candidatus Muproteobacteria</taxon>
    </lineage>
</organism>
<dbReference type="Pfam" id="PF07963">
    <property type="entry name" value="N_methyl"/>
    <property type="match status" value="1"/>
</dbReference>
<dbReference type="SUPFAM" id="SSF54523">
    <property type="entry name" value="Pili subunits"/>
    <property type="match status" value="1"/>
</dbReference>
<feature type="compositionally biased region" description="Polar residues" evidence="1">
    <location>
        <begin position="148"/>
        <end position="161"/>
    </location>
</feature>
<feature type="transmembrane region" description="Helical" evidence="2">
    <location>
        <begin position="6"/>
        <end position="32"/>
    </location>
</feature>
<evidence type="ECO:0000256" key="1">
    <source>
        <dbReference type="SAM" id="MobiDB-lite"/>
    </source>
</evidence>
<keyword evidence="2" id="KW-0812">Transmembrane</keyword>
<protein>
    <recommendedName>
        <fullName evidence="5">Pilus assembly protein PilE</fullName>
    </recommendedName>
</protein>
<evidence type="ECO:0000313" key="3">
    <source>
        <dbReference type="EMBL" id="OGI52852.1"/>
    </source>
</evidence>
<evidence type="ECO:0000313" key="4">
    <source>
        <dbReference type="Proteomes" id="UP000179037"/>
    </source>
</evidence>
<reference evidence="3 4" key="1">
    <citation type="journal article" date="2016" name="Nat. Commun.">
        <title>Thousands of microbial genomes shed light on interconnected biogeochemical processes in an aquifer system.</title>
        <authorList>
            <person name="Anantharaman K."/>
            <person name="Brown C.T."/>
            <person name="Hug L.A."/>
            <person name="Sharon I."/>
            <person name="Castelle C.J."/>
            <person name="Probst A.J."/>
            <person name="Thomas B.C."/>
            <person name="Singh A."/>
            <person name="Wilkins M.J."/>
            <person name="Karaoz U."/>
            <person name="Brodie E.L."/>
            <person name="Williams K.H."/>
            <person name="Hubbard S.S."/>
            <person name="Banfield J.F."/>
        </authorList>
    </citation>
    <scope>NUCLEOTIDE SEQUENCE [LARGE SCALE GENOMIC DNA]</scope>
</reference>
<dbReference type="STRING" id="1817768.A3A87_06640"/>
<dbReference type="GO" id="GO:0043683">
    <property type="term" value="P:type IV pilus assembly"/>
    <property type="evidence" value="ECO:0007669"/>
    <property type="project" value="InterPro"/>
</dbReference>